<organism evidence="2 3">
    <name type="scientific">Azotobacter bryophylli</name>
    <dbReference type="NCBI Taxonomy" id="1986537"/>
    <lineage>
        <taxon>Bacteria</taxon>
        <taxon>Pseudomonadati</taxon>
        <taxon>Pseudomonadota</taxon>
        <taxon>Gammaproteobacteria</taxon>
        <taxon>Pseudomonadales</taxon>
        <taxon>Pseudomonadaceae</taxon>
        <taxon>Azotobacter</taxon>
    </lineage>
</organism>
<dbReference type="Pfam" id="PF11990">
    <property type="entry name" value="DUF3487"/>
    <property type="match status" value="1"/>
</dbReference>
<dbReference type="RefSeq" id="WP_377815716.1">
    <property type="nucleotide sequence ID" value="NZ_JBHRSJ010000034.1"/>
</dbReference>
<keyword evidence="1" id="KW-0812">Transmembrane</keyword>
<keyword evidence="1" id="KW-1133">Transmembrane helix</keyword>
<keyword evidence="3" id="KW-1185">Reference proteome</keyword>
<name>A0ABV7AZ61_9GAMM</name>
<feature type="transmembrane region" description="Helical" evidence="1">
    <location>
        <begin position="60"/>
        <end position="78"/>
    </location>
</feature>
<comment type="caution">
    <text evidence="2">The sequence shown here is derived from an EMBL/GenBank/DDBJ whole genome shotgun (WGS) entry which is preliminary data.</text>
</comment>
<dbReference type="NCBIfam" id="TIGR03750">
    <property type="entry name" value="conj_TIGR03750"/>
    <property type="match status" value="1"/>
</dbReference>
<evidence type="ECO:0000313" key="2">
    <source>
        <dbReference type="EMBL" id="MFC2973822.1"/>
    </source>
</evidence>
<sequence length="126" mass="13604">MFDAFDDGTLRFLPSRLNHQPVIIGGLTADEMWLTIGLSAGAGLLGGIPLAFVVTPAMPLLGALVCGALGLSVGARVLRRLKRGRPETWLNRQSQLALAEYGPTSFNSARLVLRSGAWLCKRRRFA</sequence>
<evidence type="ECO:0000313" key="3">
    <source>
        <dbReference type="Proteomes" id="UP001595457"/>
    </source>
</evidence>
<gene>
    <name evidence="2" type="ORF">ACFOJE_16595</name>
</gene>
<dbReference type="InterPro" id="IPR021877">
    <property type="entry name" value="DUF3487"/>
</dbReference>
<reference evidence="3" key="1">
    <citation type="journal article" date="2019" name="Int. J. Syst. Evol. Microbiol.">
        <title>The Global Catalogue of Microorganisms (GCM) 10K type strain sequencing project: providing services to taxonomists for standard genome sequencing and annotation.</title>
        <authorList>
            <consortium name="The Broad Institute Genomics Platform"/>
            <consortium name="The Broad Institute Genome Sequencing Center for Infectious Disease"/>
            <person name="Wu L."/>
            <person name="Ma J."/>
        </authorList>
    </citation>
    <scope>NUCLEOTIDE SEQUENCE [LARGE SCALE GENOMIC DNA]</scope>
    <source>
        <strain evidence="3">KCTC 62195</strain>
    </source>
</reference>
<keyword evidence="1" id="KW-0472">Membrane</keyword>
<dbReference type="Proteomes" id="UP001595457">
    <property type="component" value="Unassembled WGS sequence"/>
</dbReference>
<protein>
    <submittedName>
        <fullName evidence="2">TIGR03750 family conjugal transfer protein</fullName>
    </submittedName>
</protein>
<accession>A0ABV7AZ61</accession>
<proteinExistence type="predicted"/>
<evidence type="ECO:0000256" key="1">
    <source>
        <dbReference type="SAM" id="Phobius"/>
    </source>
</evidence>
<dbReference type="EMBL" id="JBHRSJ010000034">
    <property type="protein sequence ID" value="MFC2973822.1"/>
    <property type="molecule type" value="Genomic_DNA"/>
</dbReference>